<name>A0A4D6WXY2_9FLOR</name>
<feature type="transmembrane region" description="Helical" evidence="14">
    <location>
        <begin position="290"/>
        <end position="312"/>
    </location>
</feature>
<dbReference type="SUPFAM" id="SSF103491">
    <property type="entry name" value="Preprotein translocase SecY subunit"/>
    <property type="match status" value="1"/>
</dbReference>
<evidence type="ECO:0000256" key="13">
    <source>
        <dbReference type="RuleBase" id="RU004349"/>
    </source>
</evidence>
<evidence type="ECO:0000256" key="7">
    <source>
        <dbReference type="ARBA" id="ARBA00023010"/>
    </source>
</evidence>
<dbReference type="PANTHER" id="PTHR10906">
    <property type="entry name" value="SECY/SEC61-ALPHA FAMILY MEMBER"/>
    <property type="match status" value="1"/>
</dbReference>
<dbReference type="HAMAP" id="MF_01465">
    <property type="entry name" value="SecY"/>
    <property type="match status" value="1"/>
</dbReference>
<evidence type="ECO:0000256" key="14">
    <source>
        <dbReference type="SAM" id="Phobius"/>
    </source>
</evidence>
<dbReference type="PIRSF" id="PIRSF004557">
    <property type="entry name" value="SecY"/>
    <property type="match status" value="1"/>
</dbReference>
<dbReference type="GO" id="GO:0016020">
    <property type="term" value="C:membrane"/>
    <property type="evidence" value="ECO:0007669"/>
    <property type="project" value="UniProtKB-SubCell"/>
</dbReference>
<comment type="similarity">
    <text evidence="2 13">Belongs to the SecY/SEC61-alpha family.</text>
</comment>
<keyword evidence="3 12" id="KW-0813">Transport</keyword>
<gene>
    <name evidence="15" type="primary">secY</name>
</gene>
<feature type="transmembrane region" description="Helical" evidence="14">
    <location>
        <begin position="12"/>
        <end position="32"/>
    </location>
</feature>
<feature type="transmembrane region" description="Helical" evidence="14">
    <location>
        <begin position="344"/>
        <end position="369"/>
    </location>
</feature>
<feature type="transmembrane region" description="Helical" evidence="14">
    <location>
        <begin position="133"/>
        <end position="155"/>
    </location>
</feature>
<dbReference type="InterPro" id="IPR026593">
    <property type="entry name" value="SecY"/>
</dbReference>
<dbReference type="AlphaFoldDB" id="A0A4D6WXY2"/>
<evidence type="ECO:0000256" key="5">
    <source>
        <dbReference type="ARBA" id="ARBA00022927"/>
    </source>
</evidence>
<dbReference type="FunFam" id="1.10.3370.10:FF:000001">
    <property type="entry name" value="Preprotein translocase subunit SecY"/>
    <property type="match status" value="1"/>
</dbReference>
<evidence type="ECO:0000256" key="6">
    <source>
        <dbReference type="ARBA" id="ARBA00022989"/>
    </source>
</evidence>
<dbReference type="PROSITE" id="PS00755">
    <property type="entry name" value="SECY_1"/>
    <property type="match status" value="1"/>
</dbReference>
<evidence type="ECO:0000313" key="15">
    <source>
        <dbReference type="EMBL" id="QCI08243.1"/>
    </source>
</evidence>
<evidence type="ECO:0000256" key="2">
    <source>
        <dbReference type="ARBA" id="ARBA00005751"/>
    </source>
</evidence>
<reference evidence="15" key="2">
    <citation type="submission" date="2019-04" db="EMBL/GenBank/DDBJ databases">
        <authorList>
            <person name="Pasella M."/>
        </authorList>
    </citation>
    <scope>NUCLEOTIDE SEQUENCE</scope>
    <source>
        <strain evidence="15">29588_5</strain>
    </source>
</reference>
<keyword evidence="5 12" id="KW-0653">Protein transport</keyword>
<geneLocation type="plastid" evidence="15"/>
<proteinExistence type="inferred from homology"/>
<evidence type="ECO:0000256" key="12">
    <source>
        <dbReference type="RuleBase" id="RU003484"/>
    </source>
</evidence>
<keyword evidence="15" id="KW-0934">Plastid</keyword>
<feature type="transmembrane region" description="Helical" evidence="14">
    <location>
        <begin position="52"/>
        <end position="73"/>
    </location>
</feature>
<evidence type="ECO:0000256" key="9">
    <source>
        <dbReference type="ARBA" id="ARBA00039733"/>
    </source>
</evidence>
<dbReference type="Pfam" id="PF00344">
    <property type="entry name" value="SecY"/>
    <property type="match status" value="1"/>
</dbReference>
<dbReference type="EMBL" id="MK814723">
    <property type="protein sequence ID" value="QCI08243.1"/>
    <property type="molecule type" value="Genomic_DNA"/>
</dbReference>
<dbReference type="NCBIfam" id="TIGR00967">
    <property type="entry name" value="3a0501s007"/>
    <property type="match status" value="1"/>
</dbReference>
<organism evidence="15">
    <name type="scientific">Pterothamnion crispum</name>
    <dbReference type="NCBI Taxonomy" id="1550583"/>
    <lineage>
        <taxon>Eukaryota</taxon>
        <taxon>Rhodophyta</taxon>
        <taxon>Florideophyceae</taxon>
        <taxon>Rhodymeniophycidae</taxon>
        <taxon>Ceramiales</taxon>
        <taxon>Ceramiaceae</taxon>
        <taxon>Pterothamnion</taxon>
    </lineage>
</organism>
<keyword evidence="7 12" id="KW-0811">Translocation</keyword>
<dbReference type="PROSITE" id="PS00756">
    <property type="entry name" value="SECY_2"/>
    <property type="match status" value="1"/>
</dbReference>
<evidence type="ECO:0000256" key="1">
    <source>
        <dbReference type="ARBA" id="ARBA00004141"/>
    </source>
</evidence>
<dbReference type="Gene3D" id="1.10.3370.10">
    <property type="entry name" value="SecY subunit domain"/>
    <property type="match status" value="1"/>
</dbReference>
<dbReference type="InterPro" id="IPR002208">
    <property type="entry name" value="SecY/SEC61-alpha"/>
</dbReference>
<comment type="subcellular location">
    <subcellularLocation>
        <location evidence="1 12">Membrane</location>
        <topology evidence="1 12">Multi-pass membrane protein</topology>
    </subcellularLocation>
</comment>
<evidence type="ECO:0000256" key="11">
    <source>
        <dbReference type="ARBA" id="ARBA00062357"/>
    </source>
</evidence>
<accession>A0A4D6WXY2</accession>
<feature type="transmembrane region" description="Helical" evidence="14">
    <location>
        <begin position="109"/>
        <end position="127"/>
    </location>
</feature>
<reference evidence="15" key="1">
    <citation type="journal article" date="2019" name="Mol. Phylogenet. Evol.">
        <title>Morphological evolution and classification of the red algal order Ceramiales inferred using plastid phylogenomics.</title>
        <authorList>
            <person name="Diaz-Tapia P."/>
            <person name="Pasella M.M."/>
            <person name="Verbruggen H."/>
            <person name="Maggs C.A."/>
        </authorList>
    </citation>
    <scope>NUCLEOTIDE SEQUENCE</scope>
    <source>
        <strain evidence="15">29588_5</strain>
    </source>
</reference>
<dbReference type="InterPro" id="IPR030659">
    <property type="entry name" value="SecY_CS"/>
</dbReference>
<comment type="subunit">
    <text evidence="11">Component of the plastid Sec protein translocase complex, which is composed of at least SecY, SecE and SecG.</text>
</comment>
<dbReference type="PRINTS" id="PR00303">
    <property type="entry name" value="SECYTRNLCASE"/>
</dbReference>
<evidence type="ECO:0000256" key="8">
    <source>
        <dbReference type="ARBA" id="ARBA00023136"/>
    </source>
</evidence>
<keyword evidence="8 14" id="KW-0472">Membrane</keyword>
<keyword evidence="4 12" id="KW-0812">Transmembrane</keyword>
<keyword evidence="6 14" id="KW-1133">Transmembrane helix</keyword>
<feature type="transmembrane region" description="Helical" evidence="14">
    <location>
        <begin position="252"/>
        <end position="270"/>
    </location>
</feature>
<feature type="transmembrane region" description="Helical" evidence="14">
    <location>
        <begin position="200"/>
        <end position="217"/>
    </location>
</feature>
<evidence type="ECO:0000256" key="4">
    <source>
        <dbReference type="ARBA" id="ARBA00022692"/>
    </source>
</evidence>
<dbReference type="GO" id="GO:0015031">
    <property type="term" value="P:protein transport"/>
    <property type="evidence" value="ECO:0007669"/>
    <property type="project" value="UniProtKB-KW"/>
</dbReference>
<evidence type="ECO:0000256" key="3">
    <source>
        <dbReference type="ARBA" id="ARBA00022448"/>
    </source>
</evidence>
<dbReference type="InterPro" id="IPR023201">
    <property type="entry name" value="SecY_dom_sf"/>
</dbReference>
<protein>
    <recommendedName>
        <fullName evidence="9">Protein translocase subunit SecY</fullName>
    </recommendedName>
</protein>
<sequence>MKTTNKLINKISITSIILFLARVGIFIPILGIDHETFNSTIKQNGIINFLNIFAGGGFSTIGIFALGIVPYINSSIIMQLLIKILPSLENLQKEEGELGRQKITQITRYFTVAWALIQSLSIAIWIKPYVFNWNYSFILDCVLTLTTGSVIIMWFSEIINEYGIGNGASLLIFQNIVSNIPKNFQEYKINIYNQNMIKNIILICIFCLMILIINILIQEGKRKIAIVSAKQLGKINELNPQSYIPLKLNQGGVMPIVFASAAMALPSYLYQINKNEKFLQIIYFFLPNQLLYLPLYLILIISFSYLYSSIILNPDDIAKNLKKMGASIPNIRPGSETTKYLKQIIYRLTFIGSIFLFIIVLFPSLIYYITEINTLKGLGATSLLILVGVAIDTAKQIQTYIISQQYDNMME</sequence>
<evidence type="ECO:0000256" key="10">
    <source>
        <dbReference type="ARBA" id="ARBA00055151"/>
    </source>
</evidence>
<comment type="function">
    <text evidence="10">The central subunit of the protein translocation channel SecYE. Consists of two halves formed by TMs 1-5 and 6-10. These two domains form a lateral gate at the front which open onto the bilayer between TMs 2 and 7, and are clamped together by SecE at the back. The channel is closed by both a pore ring composed of hydrophobic SecY resides and a short helix (helix 2A) on the extracellular side of the membrane which forms a plug.</text>
</comment>